<dbReference type="InterPro" id="IPR015813">
    <property type="entry name" value="Pyrv/PenolPyrv_kinase-like_dom"/>
</dbReference>
<keyword evidence="10" id="KW-0324">Glycolysis</keyword>
<dbReference type="EMBL" id="MFRE01000022">
    <property type="protein sequence ID" value="OGH93785.1"/>
    <property type="molecule type" value="Genomic_DNA"/>
</dbReference>
<evidence type="ECO:0000256" key="11">
    <source>
        <dbReference type="ARBA" id="ARBA00023317"/>
    </source>
</evidence>
<reference evidence="13 14" key="1">
    <citation type="journal article" date="2016" name="Nat. Commun.">
        <title>Thousands of microbial genomes shed light on interconnected biogeochemical processes in an aquifer system.</title>
        <authorList>
            <person name="Anantharaman K."/>
            <person name="Brown C.T."/>
            <person name="Hug L.A."/>
            <person name="Sharon I."/>
            <person name="Castelle C.J."/>
            <person name="Probst A.J."/>
            <person name="Thomas B.C."/>
            <person name="Singh A."/>
            <person name="Wilkins M.J."/>
            <person name="Karaoz U."/>
            <person name="Brodie E.L."/>
            <person name="Williams K.H."/>
            <person name="Hubbard S.S."/>
            <person name="Banfield J.F."/>
        </authorList>
    </citation>
    <scope>NUCLEOTIDE SEQUENCE [LARGE SCALE GENOMIC DNA]</scope>
</reference>
<evidence type="ECO:0000313" key="13">
    <source>
        <dbReference type="EMBL" id="OGH93785.1"/>
    </source>
</evidence>
<evidence type="ECO:0000313" key="14">
    <source>
        <dbReference type="Proteomes" id="UP000178254"/>
    </source>
</evidence>
<keyword evidence="9" id="KW-0460">Magnesium</keyword>
<dbReference type="AlphaFoldDB" id="A0A1F6PC92"/>
<keyword evidence="8" id="KW-0067">ATP-binding</keyword>
<evidence type="ECO:0000256" key="6">
    <source>
        <dbReference type="ARBA" id="ARBA00022741"/>
    </source>
</evidence>
<dbReference type="PANTHER" id="PTHR11817">
    <property type="entry name" value="PYRUVATE KINASE"/>
    <property type="match status" value="1"/>
</dbReference>
<dbReference type="EC" id="2.7.1.40" evidence="3"/>
<comment type="similarity">
    <text evidence="2">Belongs to the pyruvate kinase family.</text>
</comment>
<evidence type="ECO:0000256" key="7">
    <source>
        <dbReference type="ARBA" id="ARBA00022777"/>
    </source>
</evidence>
<sequence length="342" mass="38881">MLIIASLGVNSLSEDKIKKIILAGADVLRYNFAYRTLEENRTNIKNSQEIIYSLNADTKILIDLPALKPRLGDFETKSFAVQENEEFLFKSASHTMDCNEFVPVNVARLGEIVKLNQTITIGDGEIAIQIINIIDQDTVKAKILNTGTIFFKKPFNIFGFQYLDEKHILNFYQKTVPLALDTRPNYIAIPFFNLKINEALKAMIPNKEHIKIIIKITKKITSEELDTICDDNNYSMILWERGDVGVSVPFEQMGILQKNIISLIKKKQKKIIISTQILDSTINSYIPNRSEISDLTNMVMAGVDGIMLCHETAFGRRPAYTIANARKIIKETEKHMTILHKI</sequence>
<evidence type="ECO:0000256" key="8">
    <source>
        <dbReference type="ARBA" id="ARBA00022840"/>
    </source>
</evidence>
<evidence type="ECO:0000256" key="9">
    <source>
        <dbReference type="ARBA" id="ARBA00022842"/>
    </source>
</evidence>
<keyword evidence="11" id="KW-0670">Pyruvate</keyword>
<evidence type="ECO:0000259" key="12">
    <source>
        <dbReference type="Pfam" id="PF00224"/>
    </source>
</evidence>
<dbReference type="InterPro" id="IPR015793">
    <property type="entry name" value="Pyrv_Knase_brl"/>
</dbReference>
<dbReference type="Gene3D" id="3.20.20.60">
    <property type="entry name" value="Phosphoenolpyruvate-binding domains"/>
    <property type="match status" value="1"/>
</dbReference>
<keyword evidence="5" id="KW-0479">Metal-binding</keyword>
<dbReference type="SUPFAM" id="SSF51621">
    <property type="entry name" value="Phosphoenolpyruvate/pyruvate domain"/>
    <property type="match status" value="1"/>
</dbReference>
<accession>A0A1F6PC92</accession>
<comment type="caution">
    <text evidence="13">The sequence shown here is derived from an EMBL/GenBank/DDBJ whole genome shotgun (WGS) entry which is preliminary data.</text>
</comment>
<evidence type="ECO:0000256" key="2">
    <source>
        <dbReference type="ARBA" id="ARBA00008663"/>
    </source>
</evidence>
<dbReference type="InterPro" id="IPR015806">
    <property type="entry name" value="Pyrv_Knase_insert_dom_sf"/>
</dbReference>
<dbReference type="UniPathway" id="UPA00109">
    <property type="reaction ID" value="UER00188"/>
</dbReference>
<dbReference type="GO" id="GO:0030955">
    <property type="term" value="F:potassium ion binding"/>
    <property type="evidence" value="ECO:0007669"/>
    <property type="project" value="InterPro"/>
</dbReference>
<comment type="pathway">
    <text evidence="1">Carbohydrate degradation; glycolysis; pyruvate from D-glyceraldehyde 3-phosphate: step 5/5.</text>
</comment>
<feature type="domain" description="Pyruvate kinase barrel" evidence="12">
    <location>
        <begin position="3"/>
        <end position="321"/>
    </location>
</feature>
<dbReference type="InterPro" id="IPR040442">
    <property type="entry name" value="Pyrv_kinase-like_dom_sf"/>
</dbReference>
<dbReference type="GO" id="GO:0005524">
    <property type="term" value="F:ATP binding"/>
    <property type="evidence" value="ECO:0007669"/>
    <property type="project" value="UniProtKB-KW"/>
</dbReference>
<dbReference type="Proteomes" id="UP000178254">
    <property type="component" value="Unassembled WGS sequence"/>
</dbReference>
<evidence type="ECO:0000256" key="4">
    <source>
        <dbReference type="ARBA" id="ARBA00022679"/>
    </source>
</evidence>
<keyword evidence="4" id="KW-0808">Transferase</keyword>
<proteinExistence type="inferred from homology"/>
<dbReference type="GO" id="GO:0000287">
    <property type="term" value="F:magnesium ion binding"/>
    <property type="evidence" value="ECO:0007669"/>
    <property type="project" value="InterPro"/>
</dbReference>
<dbReference type="Pfam" id="PF00224">
    <property type="entry name" value="PK"/>
    <property type="match status" value="1"/>
</dbReference>
<dbReference type="InterPro" id="IPR001697">
    <property type="entry name" value="Pyr_Knase"/>
</dbReference>
<dbReference type="Gene3D" id="2.40.33.10">
    <property type="entry name" value="PK beta-barrel domain-like"/>
    <property type="match status" value="1"/>
</dbReference>
<evidence type="ECO:0000256" key="5">
    <source>
        <dbReference type="ARBA" id="ARBA00022723"/>
    </source>
</evidence>
<keyword evidence="6" id="KW-0547">Nucleotide-binding</keyword>
<dbReference type="STRING" id="1798709.A2538_02805"/>
<evidence type="ECO:0000256" key="3">
    <source>
        <dbReference type="ARBA" id="ARBA00012142"/>
    </source>
</evidence>
<name>A0A1F6PC92_9BACT</name>
<organism evidence="13 14">
    <name type="scientific">Candidatus Magasanikbacteria bacterium RIFOXYD2_FULL_41_14</name>
    <dbReference type="NCBI Taxonomy" id="1798709"/>
    <lineage>
        <taxon>Bacteria</taxon>
        <taxon>Candidatus Magasanikiibacteriota</taxon>
    </lineage>
</organism>
<keyword evidence="7" id="KW-0418">Kinase</keyword>
<evidence type="ECO:0000256" key="10">
    <source>
        <dbReference type="ARBA" id="ARBA00023152"/>
    </source>
</evidence>
<gene>
    <name evidence="13" type="ORF">A2538_02805</name>
</gene>
<dbReference type="GO" id="GO:0004743">
    <property type="term" value="F:pyruvate kinase activity"/>
    <property type="evidence" value="ECO:0007669"/>
    <property type="project" value="UniProtKB-EC"/>
</dbReference>
<dbReference type="GO" id="GO:0016301">
    <property type="term" value="F:kinase activity"/>
    <property type="evidence" value="ECO:0007669"/>
    <property type="project" value="UniProtKB-KW"/>
</dbReference>
<evidence type="ECO:0000256" key="1">
    <source>
        <dbReference type="ARBA" id="ARBA00004997"/>
    </source>
</evidence>
<dbReference type="SUPFAM" id="SSF50800">
    <property type="entry name" value="PK beta-barrel domain-like"/>
    <property type="match status" value="1"/>
</dbReference>
<dbReference type="InterPro" id="IPR011037">
    <property type="entry name" value="Pyrv_Knase-like_insert_dom_sf"/>
</dbReference>
<protein>
    <recommendedName>
        <fullName evidence="3">pyruvate kinase</fullName>
        <ecNumber evidence="3">2.7.1.40</ecNumber>
    </recommendedName>
</protein>